<reference evidence="1" key="1">
    <citation type="journal article" date="2023" name="Mol. Biol. Evol.">
        <title>Third-Generation Sequencing Reveals the Adaptive Role of the Epigenome in Three Deep-Sea Polychaetes.</title>
        <authorList>
            <person name="Perez M."/>
            <person name="Aroh O."/>
            <person name="Sun Y."/>
            <person name="Lan Y."/>
            <person name="Juniper S.K."/>
            <person name="Young C.R."/>
            <person name="Angers B."/>
            <person name="Qian P.Y."/>
        </authorList>
    </citation>
    <scope>NUCLEOTIDE SEQUENCE</scope>
    <source>
        <strain evidence="1">P08H-3</strain>
    </source>
</reference>
<dbReference type="GO" id="GO:0008270">
    <property type="term" value="F:zinc ion binding"/>
    <property type="evidence" value="ECO:0007669"/>
    <property type="project" value="UniProtKB-KW"/>
</dbReference>
<sequence length="897" mass="104521">MADVTDIEQLQAEVEQMTDEVDTLLFGLWKKMFDRGDIKGIGSFLYKIRSSLTVSSDVVDIEAKLRKIILKQFSLQQMLHHQCLIDDNYCDDIINRCCPHQSDTSKKILDVVKLVTDKIGCQYPMFTCYLVGAGSCSDGTKIDKLNEMDFIFILKYNSKRDYNLIIKEDLFGYLHCVITPSIDSDLHHYCRDDETLDVKHFRDDFEDALSHVIQESCHEMRVNFGGFMRPNYSQFRKNGPAFTIKLEDISVDFTVSFHVPSHVMCEILHRKCRPDVLRYIKQYLGRYSSLGLVVVTDYGDEGRLQLSTNLLERNLIRHNHVIRQTLIVMKYYKDHLLNVFHPSLVYYYKRVIKTVRDDIIHVIDEDGNLLEKYNKYLMGVKKSRDKLERVMILYQAVTSLKQEENTSSLLCQQLAEIEQQCRRIIFNLMEKHINIDPSLSDIIDEEVKPLIRTPSYILKLMIIKEYFNNIEMTPEMTPSQSVKSTLVKYRQHLIEGQAGQLKGDTNTMHPFLGESLELTKISDWRRDDIIYNDYRQHVMNIVDRATRGVTETLRVTNTPTVTDTPRMVDRDNGGVYILMKSFYVKIKFTYGSSMDLDQYIDTSYLNVIVDICYLDNNNLIVLTRGGLQIITKDGDKVNHPLLDGRDKITVFNIEEDEERRLYMWRIMLEECSRLMDKGRLSDEWWTVINKLGRFTCVSVNKKEDIIVVIEMRRYDQGYLNVWNLVSNNWQFNRYKICDDPWCVDITSNGQYVVGGINGLYKYNKSCKIIWRNRSYHVVRLTVNNNNDNIVIIDRRNRVFVIDSGGDFLLSISPTSDSLLKPQGLSVDNEGNLLICDDESKSILLFNNRYQFVRKLITTSYSPDHVALCNNKCLAICFEDSDVVNIYCIDDNNESNEI</sequence>
<dbReference type="SUPFAM" id="SSF63829">
    <property type="entry name" value="Calcium-dependent phosphotriesterase"/>
    <property type="match status" value="1"/>
</dbReference>
<organism evidence="1 2">
    <name type="scientific">Paralvinella palmiformis</name>
    <dbReference type="NCBI Taxonomy" id="53620"/>
    <lineage>
        <taxon>Eukaryota</taxon>
        <taxon>Metazoa</taxon>
        <taxon>Spiralia</taxon>
        <taxon>Lophotrochozoa</taxon>
        <taxon>Annelida</taxon>
        <taxon>Polychaeta</taxon>
        <taxon>Sedentaria</taxon>
        <taxon>Canalipalpata</taxon>
        <taxon>Terebellida</taxon>
        <taxon>Terebelliformia</taxon>
        <taxon>Alvinellidae</taxon>
        <taxon>Paralvinella</taxon>
    </lineage>
</organism>
<dbReference type="EMBL" id="JAODUP010000579">
    <property type="protein sequence ID" value="KAK2146913.1"/>
    <property type="molecule type" value="Genomic_DNA"/>
</dbReference>
<keyword evidence="2" id="KW-1185">Reference proteome</keyword>
<dbReference type="Proteomes" id="UP001208570">
    <property type="component" value="Unassembled WGS sequence"/>
</dbReference>
<evidence type="ECO:0000313" key="2">
    <source>
        <dbReference type="Proteomes" id="UP001208570"/>
    </source>
</evidence>
<comment type="caution">
    <text evidence="1">The sequence shown here is derived from an EMBL/GenBank/DDBJ whole genome shotgun (WGS) entry which is preliminary data.</text>
</comment>
<dbReference type="PANTHER" id="PTHR24104:SF25">
    <property type="entry name" value="PROTEIN LIN-41"/>
    <property type="match status" value="1"/>
</dbReference>
<dbReference type="Gene3D" id="2.120.10.30">
    <property type="entry name" value="TolB, C-terminal domain"/>
    <property type="match status" value="1"/>
</dbReference>
<dbReference type="GO" id="GO:0000209">
    <property type="term" value="P:protein polyubiquitination"/>
    <property type="evidence" value="ECO:0007669"/>
    <property type="project" value="TreeGrafter"/>
</dbReference>
<proteinExistence type="predicted"/>
<dbReference type="Gene3D" id="3.30.460.90">
    <property type="match status" value="1"/>
</dbReference>
<gene>
    <name evidence="1" type="ORF">LSH36_579g04022</name>
</gene>
<name>A0AAD9J5Q6_9ANNE</name>
<protein>
    <submittedName>
        <fullName evidence="1">Uncharacterized protein</fullName>
    </submittedName>
</protein>
<evidence type="ECO:0000313" key="1">
    <source>
        <dbReference type="EMBL" id="KAK2146913.1"/>
    </source>
</evidence>
<dbReference type="AlphaFoldDB" id="A0AAD9J5Q6"/>
<dbReference type="InterPro" id="IPR050952">
    <property type="entry name" value="TRIM-NHL_E3_ligases"/>
</dbReference>
<dbReference type="GO" id="GO:0061630">
    <property type="term" value="F:ubiquitin protein ligase activity"/>
    <property type="evidence" value="ECO:0007669"/>
    <property type="project" value="TreeGrafter"/>
</dbReference>
<accession>A0AAD9J5Q6</accession>
<dbReference type="GO" id="GO:0043161">
    <property type="term" value="P:proteasome-mediated ubiquitin-dependent protein catabolic process"/>
    <property type="evidence" value="ECO:0007669"/>
    <property type="project" value="TreeGrafter"/>
</dbReference>
<dbReference type="PANTHER" id="PTHR24104">
    <property type="entry name" value="E3 UBIQUITIN-PROTEIN LIGASE NHLRC1-RELATED"/>
    <property type="match status" value="1"/>
</dbReference>
<dbReference type="InterPro" id="IPR011042">
    <property type="entry name" value="6-blade_b-propeller_TolB-like"/>
</dbReference>